<protein>
    <submittedName>
        <fullName evidence="1">Ethylene-responsive transcription factor 2</fullName>
    </submittedName>
</protein>
<dbReference type="EMBL" id="AYRZ02000003">
    <property type="protein sequence ID" value="PHT86598.1"/>
    <property type="molecule type" value="Genomic_DNA"/>
</dbReference>
<proteinExistence type="predicted"/>
<dbReference type="Proteomes" id="UP000222542">
    <property type="component" value="Unassembled WGS sequence"/>
</dbReference>
<reference evidence="1 2" key="2">
    <citation type="journal article" date="2017" name="Genome Biol.">
        <title>New reference genome sequences of hot pepper reveal the massive evolution of plant disease-resistance genes by retroduplication.</title>
        <authorList>
            <person name="Kim S."/>
            <person name="Park J."/>
            <person name="Yeom S.I."/>
            <person name="Kim Y.M."/>
            <person name="Seo E."/>
            <person name="Kim K.T."/>
            <person name="Kim M.S."/>
            <person name="Lee J.M."/>
            <person name="Cheong K."/>
            <person name="Shin H.S."/>
            <person name="Kim S.B."/>
            <person name="Han K."/>
            <person name="Lee J."/>
            <person name="Park M."/>
            <person name="Lee H.A."/>
            <person name="Lee H.Y."/>
            <person name="Lee Y."/>
            <person name="Oh S."/>
            <person name="Lee J.H."/>
            <person name="Choi E."/>
            <person name="Choi E."/>
            <person name="Lee S.E."/>
            <person name="Jeon J."/>
            <person name="Kim H."/>
            <person name="Choi G."/>
            <person name="Song H."/>
            <person name="Lee J."/>
            <person name="Lee S.C."/>
            <person name="Kwon J.K."/>
            <person name="Lee H.Y."/>
            <person name="Koo N."/>
            <person name="Hong Y."/>
            <person name="Kim R.W."/>
            <person name="Kang W.H."/>
            <person name="Huh J.H."/>
            <person name="Kang B.C."/>
            <person name="Yang T.J."/>
            <person name="Lee Y.H."/>
            <person name="Bennetzen J.L."/>
            <person name="Choi D."/>
        </authorList>
    </citation>
    <scope>NUCLEOTIDE SEQUENCE [LARGE SCALE GENOMIC DNA]</scope>
    <source>
        <strain evidence="2">cv. CM334</strain>
    </source>
</reference>
<comment type="caution">
    <text evidence="1">The sequence shown here is derived from an EMBL/GenBank/DDBJ whole genome shotgun (WGS) entry which is preliminary data.</text>
</comment>
<evidence type="ECO:0000313" key="2">
    <source>
        <dbReference type="Proteomes" id="UP000222542"/>
    </source>
</evidence>
<gene>
    <name evidence="1" type="ORF">T459_08704</name>
</gene>
<accession>A0A2G2ZXA9</accession>
<evidence type="ECO:0000313" key="1">
    <source>
        <dbReference type="EMBL" id="PHT86598.1"/>
    </source>
</evidence>
<name>A0A2G2ZXA9_CAPAN</name>
<dbReference type="AlphaFoldDB" id="A0A2G2ZXA9"/>
<dbReference type="STRING" id="4072.A0A2G2ZXA9"/>
<organism evidence="1 2">
    <name type="scientific">Capsicum annuum</name>
    <name type="common">Capsicum pepper</name>
    <dbReference type="NCBI Taxonomy" id="4072"/>
    <lineage>
        <taxon>Eukaryota</taxon>
        <taxon>Viridiplantae</taxon>
        <taxon>Streptophyta</taxon>
        <taxon>Embryophyta</taxon>
        <taxon>Tracheophyta</taxon>
        <taxon>Spermatophyta</taxon>
        <taxon>Magnoliopsida</taxon>
        <taxon>eudicotyledons</taxon>
        <taxon>Gunneridae</taxon>
        <taxon>Pentapetalae</taxon>
        <taxon>asterids</taxon>
        <taxon>lamiids</taxon>
        <taxon>Solanales</taxon>
        <taxon>Solanaceae</taxon>
        <taxon>Solanoideae</taxon>
        <taxon>Capsiceae</taxon>
        <taxon>Capsicum</taxon>
    </lineage>
</organism>
<sequence>MVIYGLLQDALSIGWAPSNLMFAKVKAETKEEIEPAMSSVPSIVPELVAPLVEIKAAPTVVQPKGRHYRGVRRRP</sequence>
<reference evidence="1 2" key="1">
    <citation type="journal article" date="2014" name="Nat. Genet.">
        <title>Genome sequence of the hot pepper provides insights into the evolution of pungency in Capsicum species.</title>
        <authorList>
            <person name="Kim S."/>
            <person name="Park M."/>
            <person name="Yeom S.I."/>
            <person name="Kim Y.M."/>
            <person name="Lee J.M."/>
            <person name="Lee H.A."/>
            <person name="Seo E."/>
            <person name="Choi J."/>
            <person name="Cheong K."/>
            <person name="Kim K.T."/>
            <person name="Jung K."/>
            <person name="Lee G.W."/>
            <person name="Oh S.K."/>
            <person name="Bae C."/>
            <person name="Kim S.B."/>
            <person name="Lee H.Y."/>
            <person name="Kim S.Y."/>
            <person name="Kim M.S."/>
            <person name="Kang B.C."/>
            <person name="Jo Y.D."/>
            <person name="Yang H.B."/>
            <person name="Jeong H.J."/>
            <person name="Kang W.H."/>
            <person name="Kwon J.K."/>
            <person name="Shin C."/>
            <person name="Lim J.Y."/>
            <person name="Park J.H."/>
            <person name="Huh J.H."/>
            <person name="Kim J.S."/>
            <person name="Kim B.D."/>
            <person name="Cohen O."/>
            <person name="Paran I."/>
            <person name="Suh M.C."/>
            <person name="Lee S.B."/>
            <person name="Kim Y.K."/>
            <person name="Shin Y."/>
            <person name="Noh S.J."/>
            <person name="Park J."/>
            <person name="Seo Y.S."/>
            <person name="Kwon S.Y."/>
            <person name="Kim H.A."/>
            <person name="Park J.M."/>
            <person name="Kim H.J."/>
            <person name="Choi S.B."/>
            <person name="Bosland P.W."/>
            <person name="Reeves G."/>
            <person name="Jo S.H."/>
            <person name="Lee B.W."/>
            <person name="Cho H.T."/>
            <person name="Choi H.S."/>
            <person name="Lee M.S."/>
            <person name="Yu Y."/>
            <person name="Do Choi Y."/>
            <person name="Park B.S."/>
            <person name="van Deynze A."/>
            <person name="Ashrafi H."/>
            <person name="Hill T."/>
            <person name="Kim W.T."/>
            <person name="Pai H.S."/>
            <person name="Ahn H.K."/>
            <person name="Yeam I."/>
            <person name="Giovannoni J.J."/>
            <person name="Rose J.K."/>
            <person name="Sorensen I."/>
            <person name="Lee S.J."/>
            <person name="Kim R.W."/>
            <person name="Choi I.Y."/>
            <person name="Choi B.S."/>
            <person name="Lim J.S."/>
            <person name="Lee Y.H."/>
            <person name="Choi D."/>
        </authorList>
    </citation>
    <scope>NUCLEOTIDE SEQUENCE [LARGE SCALE GENOMIC DNA]</scope>
    <source>
        <strain evidence="2">cv. CM334</strain>
    </source>
</reference>
<dbReference type="Gramene" id="PHT86598">
    <property type="protein sequence ID" value="PHT86598"/>
    <property type="gene ID" value="T459_08704"/>
</dbReference>
<keyword evidence="2" id="KW-1185">Reference proteome</keyword>